<keyword evidence="8 16" id="KW-0175">Coiled coil</keyword>
<dbReference type="GO" id="GO:0036064">
    <property type="term" value="C:ciliary basal body"/>
    <property type="evidence" value="ECO:0007669"/>
    <property type="project" value="TreeGrafter"/>
</dbReference>
<evidence type="ECO:0000256" key="5">
    <source>
        <dbReference type="ARBA" id="ARBA00022794"/>
    </source>
</evidence>
<evidence type="ECO:0000256" key="1">
    <source>
        <dbReference type="ARBA" id="ARBA00004120"/>
    </source>
</evidence>
<keyword evidence="10" id="KW-0206">Cytoskeleton</keyword>
<keyword evidence="6" id="KW-0744">Spermatogenesis</keyword>
<keyword evidence="3" id="KW-0597">Phosphoprotein</keyword>
<dbReference type="PANTHER" id="PTHR15614">
    <property type="entry name" value="INTRAFLAGELLAR TRANSPORT PROTEIN 81 HOMOLOG"/>
    <property type="match status" value="1"/>
</dbReference>
<dbReference type="InterPro" id="IPR041146">
    <property type="entry name" value="IFT81_CH"/>
</dbReference>
<comment type="function">
    <text evidence="13">Component of the intraflagellar transport (IFT) complex B: together with IFT74, forms a tubulin-binding module that specifically mediates transport of tubulin within the cilium. Binds tubulin via its CH (calponin-homology)-like region. Required for ciliogenesis. Required for proper regulation of SHH signaling. Plays an important role during spermatogenesis by modulating the assembly and elongation of the sperm flagella.</text>
</comment>
<dbReference type="InterPro" id="IPR029600">
    <property type="entry name" value="IFT81"/>
</dbReference>
<evidence type="ECO:0000256" key="10">
    <source>
        <dbReference type="ARBA" id="ARBA00023212"/>
    </source>
</evidence>
<dbReference type="GO" id="GO:0007283">
    <property type="term" value="P:spermatogenesis"/>
    <property type="evidence" value="ECO:0007669"/>
    <property type="project" value="UniProtKB-KW"/>
</dbReference>
<keyword evidence="9" id="KW-0969">Cilium</keyword>
<proteinExistence type="inferred from homology"/>
<evidence type="ECO:0000256" key="8">
    <source>
        <dbReference type="ARBA" id="ARBA00023054"/>
    </source>
</evidence>
<comment type="similarity">
    <text evidence="12">Belongs to the IFT81 family.</text>
</comment>
<comment type="subcellular location">
    <subcellularLocation>
        <location evidence="1">Cytoplasm</location>
        <location evidence="1">Cytoskeleton</location>
        <location evidence="1">Cilium basal body</location>
    </subcellularLocation>
</comment>
<evidence type="ECO:0000256" key="2">
    <source>
        <dbReference type="ARBA" id="ARBA00022490"/>
    </source>
</evidence>
<feature type="coiled-coil region" evidence="16">
    <location>
        <begin position="168"/>
        <end position="195"/>
    </location>
</feature>
<dbReference type="AlphaFoldDB" id="A0A5J4N7D3"/>
<keyword evidence="2" id="KW-0963">Cytoplasm</keyword>
<evidence type="ECO:0000256" key="6">
    <source>
        <dbReference type="ARBA" id="ARBA00022871"/>
    </source>
</evidence>
<evidence type="ECO:0000256" key="3">
    <source>
        <dbReference type="ARBA" id="ARBA00022553"/>
    </source>
</evidence>
<keyword evidence="19" id="KW-1185">Reference proteome</keyword>
<evidence type="ECO:0000256" key="14">
    <source>
        <dbReference type="ARBA" id="ARBA00073058"/>
    </source>
</evidence>
<evidence type="ECO:0000256" key="12">
    <source>
        <dbReference type="ARBA" id="ARBA00043983"/>
    </source>
</evidence>
<dbReference type="GO" id="GO:0060271">
    <property type="term" value="P:cilium assembly"/>
    <property type="evidence" value="ECO:0007669"/>
    <property type="project" value="InterPro"/>
</dbReference>
<dbReference type="Proteomes" id="UP000324629">
    <property type="component" value="Unassembled WGS sequence"/>
</dbReference>
<reference evidence="18 19" key="1">
    <citation type="journal article" date="2019" name="Gigascience">
        <title>Whole-genome sequence of the oriental lung fluke Paragonimus westermani.</title>
        <authorList>
            <person name="Oey H."/>
            <person name="Zakrzewski M."/>
            <person name="Narain K."/>
            <person name="Devi K.R."/>
            <person name="Agatsuma T."/>
            <person name="Nawaratna S."/>
            <person name="Gobert G.N."/>
            <person name="Jones M.K."/>
            <person name="Ragan M.A."/>
            <person name="McManus D.P."/>
            <person name="Krause L."/>
        </authorList>
    </citation>
    <scope>NUCLEOTIDE SEQUENCE [LARGE SCALE GENOMIC DNA]</scope>
    <source>
        <strain evidence="18 19">IND2009</strain>
    </source>
</reference>
<evidence type="ECO:0000256" key="16">
    <source>
        <dbReference type="SAM" id="Coils"/>
    </source>
</evidence>
<feature type="domain" description="IFT81 calponin homology" evidence="17">
    <location>
        <begin position="3"/>
        <end position="125"/>
    </location>
</feature>
<keyword evidence="7" id="KW-0007">Acetylation</keyword>
<evidence type="ECO:0000259" key="17">
    <source>
        <dbReference type="Pfam" id="PF18383"/>
    </source>
</evidence>
<accession>A0A5J4N7D3</accession>
<evidence type="ECO:0000256" key="7">
    <source>
        <dbReference type="ARBA" id="ARBA00022990"/>
    </source>
</evidence>
<name>A0A5J4N7D3_9TREM</name>
<sequence length="334" mass="38855">MSETLRYITQQLNAEPFNKNLNLISLDSLESLQLIQLLSDVMAVIDPMQKIDIREESVDQTAIRIYEALRVYRYNCPKEPQELSSFREGLVTGDKAVVYPILEWLLQRIPELRKRAYLARFLVKIHVPDIFIQDEEICNLFRQYTTLIESFKNAHRKLDSLKTGGLSTSEVKRDISSMQDEKDQLQKRVDRVKKKLEAFPTSAKMLEVAKKLRLEREKEAKITKQIQDHKTMIHSMDQHVQRMQQQLLELRKAAVGSSPEVLLQRLEEETKINQYMVSNKLPGELALIKTQIEDLNRVVSQPAMTQKYLDQLTEKVCLCQYSLPDCLMSLLCSN</sequence>
<dbReference type="PANTHER" id="PTHR15614:SF2">
    <property type="entry name" value="INTRAFLAGELLAR TRANSPORT PROTEIN 81 HOMOLOG"/>
    <property type="match status" value="1"/>
</dbReference>
<gene>
    <name evidence="18" type="ORF">DEA37_0011401</name>
</gene>
<evidence type="ECO:0000256" key="4">
    <source>
        <dbReference type="ARBA" id="ARBA00022782"/>
    </source>
</evidence>
<comment type="caution">
    <text evidence="18">The sequence shown here is derived from an EMBL/GenBank/DDBJ whole genome shotgun (WGS) entry which is preliminary data.</text>
</comment>
<dbReference type="FunFam" id="1.10.418.70:FF:000001">
    <property type="entry name" value="Intraflagellar transport protein 81 homolog"/>
    <property type="match status" value="1"/>
</dbReference>
<evidence type="ECO:0000313" key="18">
    <source>
        <dbReference type="EMBL" id="KAA3671119.1"/>
    </source>
</evidence>
<dbReference type="GO" id="GO:0015631">
    <property type="term" value="F:tubulin binding"/>
    <property type="evidence" value="ECO:0007669"/>
    <property type="project" value="InterPro"/>
</dbReference>
<keyword evidence="11" id="KW-0966">Cell projection</keyword>
<dbReference type="InterPro" id="IPR043016">
    <property type="entry name" value="IFT81_N_sf"/>
</dbReference>
<keyword evidence="4" id="KW-0221">Differentiation</keyword>
<dbReference type="Pfam" id="PF18383">
    <property type="entry name" value="IFT81_CH"/>
    <property type="match status" value="1"/>
</dbReference>
<keyword evidence="18" id="KW-0282">Flagellum</keyword>
<evidence type="ECO:0000256" key="11">
    <source>
        <dbReference type="ARBA" id="ARBA00023273"/>
    </source>
</evidence>
<dbReference type="GO" id="GO:0030154">
    <property type="term" value="P:cell differentiation"/>
    <property type="evidence" value="ECO:0007669"/>
    <property type="project" value="UniProtKB-KW"/>
</dbReference>
<evidence type="ECO:0000256" key="9">
    <source>
        <dbReference type="ARBA" id="ARBA00023069"/>
    </source>
</evidence>
<keyword evidence="5" id="KW-0970">Cilium biogenesis/degradation</keyword>
<dbReference type="GO" id="GO:0042073">
    <property type="term" value="P:intraciliary transport"/>
    <property type="evidence" value="ECO:0007669"/>
    <property type="project" value="InterPro"/>
</dbReference>
<evidence type="ECO:0000256" key="13">
    <source>
        <dbReference type="ARBA" id="ARBA00055755"/>
    </source>
</evidence>
<organism evidence="18 19">
    <name type="scientific">Paragonimus westermani</name>
    <dbReference type="NCBI Taxonomy" id="34504"/>
    <lineage>
        <taxon>Eukaryota</taxon>
        <taxon>Metazoa</taxon>
        <taxon>Spiralia</taxon>
        <taxon>Lophotrochozoa</taxon>
        <taxon>Platyhelminthes</taxon>
        <taxon>Trematoda</taxon>
        <taxon>Digenea</taxon>
        <taxon>Plagiorchiida</taxon>
        <taxon>Troglotremata</taxon>
        <taxon>Troglotrematidae</taxon>
        <taxon>Paragonimus</taxon>
    </lineage>
</organism>
<protein>
    <recommendedName>
        <fullName evidence="14">Intraflagellar transport protein 81 homolog</fullName>
    </recommendedName>
    <alternativeName>
        <fullName evidence="15">Carnitine deficiency-associated protein expressed in ventricle 1</fullName>
    </alternativeName>
</protein>
<evidence type="ECO:0000256" key="15">
    <source>
        <dbReference type="ARBA" id="ARBA00079903"/>
    </source>
</evidence>
<evidence type="ECO:0000313" key="19">
    <source>
        <dbReference type="Proteomes" id="UP000324629"/>
    </source>
</evidence>
<dbReference type="Gene3D" id="1.10.418.70">
    <property type="entry name" value="Intraflagellar transport protein 81, N-terminal domain"/>
    <property type="match status" value="1"/>
</dbReference>
<dbReference type="EMBL" id="QNGE01007243">
    <property type="protein sequence ID" value="KAA3671119.1"/>
    <property type="molecule type" value="Genomic_DNA"/>
</dbReference>
<dbReference type="GO" id="GO:0030992">
    <property type="term" value="C:intraciliary transport particle B"/>
    <property type="evidence" value="ECO:0007669"/>
    <property type="project" value="InterPro"/>
</dbReference>